<accession>A0A4Q1BW51</accession>
<dbReference type="GO" id="GO:0003697">
    <property type="term" value="F:single-stranded DNA binding"/>
    <property type="evidence" value="ECO:0007669"/>
    <property type="project" value="InterPro"/>
</dbReference>
<dbReference type="InterPro" id="IPR002848">
    <property type="entry name" value="Translin_fam"/>
</dbReference>
<dbReference type="GO" id="GO:0005634">
    <property type="term" value="C:nucleus"/>
    <property type="evidence" value="ECO:0007669"/>
    <property type="project" value="UniProtKB-SubCell"/>
</dbReference>
<dbReference type="FunFam" id="1.20.58.200:FF:000002">
    <property type="entry name" value="Putative translin"/>
    <property type="match status" value="1"/>
</dbReference>
<dbReference type="VEuPathDB" id="FungiDB:TREMEDRAFT_63473"/>
<keyword evidence="6" id="KW-0238">DNA-binding</keyword>
<dbReference type="GO" id="GO:0016070">
    <property type="term" value="P:RNA metabolic process"/>
    <property type="evidence" value="ECO:0007669"/>
    <property type="project" value="InterPro"/>
</dbReference>
<evidence type="ECO:0008006" key="10">
    <source>
        <dbReference type="Google" id="ProtNLM"/>
    </source>
</evidence>
<comment type="similarity">
    <text evidence="3">Belongs to the translin family.</text>
</comment>
<dbReference type="Gene3D" id="1.20.58.190">
    <property type="entry name" value="Translin, domain 1"/>
    <property type="match status" value="1"/>
</dbReference>
<dbReference type="PANTHER" id="PTHR10741">
    <property type="entry name" value="TRANSLIN AND TRANSLIN ASSOCIATED PROTEIN X"/>
    <property type="match status" value="1"/>
</dbReference>
<dbReference type="InterPro" id="IPR036081">
    <property type="entry name" value="Translin_sf"/>
</dbReference>
<keyword evidence="4" id="KW-0963">Cytoplasm</keyword>
<dbReference type="GO" id="GO:0043565">
    <property type="term" value="F:sequence-specific DNA binding"/>
    <property type="evidence" value="ECO:0007669"/>
    <property type="project" value="InterPro"/>
</dbReference>
<evidence type="ECO:0000256" key="6">
    <source>
        <dbReference type="ARBA" id="ARBA00023125"/>
    </source>
</evidence>
<organism evidence="8 9">
    <name type="scientific">Tremella mesenterica</name>
    <name type="common">Jelly fungus</name>
    <dbReference type="NCBI Taxonomy" id="5217"/>
    <lineage>
        <taxon>Eukaryota</taxon>
        <taxon>Fungi</taxon>
        <taxon>Dikarya</taxon>
        <taxon>Basidiomycota</taxon>
        <taxon>Agaricomycotina</taxon>
        <taxon>Tremellomycetes</taxon>
        <taxon>Tremellales</taxon>
        <taxon>Tremellaceae</taxon>
        <taxon>Tremella</taxon>
    </lineage>
</organism>
<dbReference type="GO" id="GO:0005737">
    <property type="term" value="C:cytoplasm"/>
    <property type="evidence" value="ECO:0007669"/>
    <property type="project" value="UniProtKB-SubCell"/>
</dbReference>
<dbReference type="Gene3D" id="1.20.58.200">
    <property type="entry name" value="Translin, domain 2"/>
    <property type="match status" value="1"/>
</dbReference>
<keyword evidence="9" id="KW-1185">Reference proteome</keyword>
<dbReference type="InParanoid" id="A0A4Q1BW51"/>
<dbReference type="SUPFAM" id="SSF74784">
    <property type="entry name" value="Translin"/>
    <property type="match status" value="1"/>
</dbReference>
<keyword evidence="5" id="KW-0694">RNA-binding</keyword>
<keyword evidence="7" id="KW-0539">Nucleus</keyword>
<dbReference type="GO" id="GO:0003723">
    <property type="term" value="F:RNA binding"/>
    <property type="evidence" value="ECO:0007669"/>
    <property type="project" value="UniProtKB-KW"/>
</dbReference>
<protein>
    <recommendedName>
        <fullName evidence="10">Translin</fullName>
    </recommendedName>
</protein>
<dbReference type="EMBL" id="SDIL01000002">
    <property type="protein sequence ID" value="RXK42391.1"/>
    <property type="molecule type" value="Genomic_DNA"/>
</dbReference>
<sequence length="230" mass="25306">MSITAVKDQRRSVEEALTQAITSLEAEQSLKKTIREAVDPLDDVARSALSELNLLHSIPSSGHAALCEKCLATVATSKSHWTTVASLIPKGEFYRYQFAIGPTLRSFVTAIAMAHFLLKDELIPVFAISSLLGIGEGEIILSAEDYLQGVIGMVNELPRLSINAVTTQNFFLPIKISAFVNDIFASYSLLNLRNDALRRRFDSLKYDVKRCEDVVYDLTLRGLTPAPTSA</sequence>
<dbReference type="InterPro" id="IPR016068">
    <property type="entry name" value="Translin_N"/>
</dbReference>
<dbReference type="STRING" id="5217.A0A4Q1BW51"/>
<reference evidence="8 9" key="1">
    <citation type="submission" date="2016-06" db="EMBL/GenBank/DDBJ databases">
        <title>Evolution of pathogenesis and genome organization in the Tremellales.</title>
        <authorList>
            <person name="Cuomo C."/>
            <person name="Litvintseva A."/>
            <person name="Heitman J."/>
            <person name="Chen Y."/>
            <person name="Sun S."/>
            <person name="Springer D."/>
            <person name="Dromer F."/>
            <person name="Young S."/>
            <person name="Zeng Q."/>
            <person name="Chapman S."/>
            <person name="Gujja S."/>
            <person name="Saif S."/>
            <person name="Birren B."/>
        </authorList>
    </citation>
    <scope>NUCLEOTIDE SEQUENCE [LARGE SCALE GENOMIC DNA]</scope>
    <source>
        <strain evidence="8 9">ATCC 28783</strain>
    </source>
</reference>
<dbReference type="InterPro" id="IPR016069">
    <property type="entry name" value="Translin_C"/>
</dbReference>
<dbReference type="InterPro" id="IPR033956">
    <property type="entry name" value="Translin"/>
</dbReference>
<evidence type="ECO:0000256" key="4">
    <source>
        <dbReference type="ARBA" id="ARBA00022490"/>
    </source>
</evidence>
<evidence type="ECO:0000256" key="2">
    <source>
        <dbReference type="ARBA" id="ARBA00004496"/>
    </source>
</evidence>
<evidence type="ECO:0000256" key="3">
    <source>
        <dbReference type="ARBA" id="ARBA00005902"/>
    </source>
</evidence>
<dbReference type="CDD" id="cd14819">
    <property type="entry name" value="Translin"/>
    <property type="match status" value="1"/>
</dbReference>
<gene>
    <name evidence="8" type="ORF">M231_00381</name>
</gene>
<evidence type="ECO:0000256" key="7">
    <source>
        <dbReference type="ARBA" id="ARBA00023242"/>
    </source>
</evidence>
<evidence type="ECO:0000313" key="8">
    <source>
        <dbReference type="EMBL" id="RXK42391.1"/>
    </source>
</evidence>
<name>A0A4Q1BW51_TREME</name>
<evidence type="ECO:0000256" key="1">
    <source>
        <dbReference type="ARBA" id="ARBA00004123"/>
    </source>
</evidence>
<comment type="caution">
    <text evidence="8">The sequence shown here is derived from an EMBL/GenBank/DDBJ whole genome shotgun (WGS) entry which is preliminary data.</text>
</comment>
<dbReference type="Proteomes" id="UP000289152">
    <property type="component" value="Unassembled WGS sequence"/>
</dbReference>
<dbReference type="Pfam" id="PF01997">
    <property type="entry name" value="Translin"/>
    <property type="match status" value="1"/>
</dbReference>
<proteinExistence type="inferred from homology"/>
<comment type="subcellular location">
    <subcellularLocation>
        <location evidence="2">Cytoplasm</location>
    </subcellularLocation>
    <subcellularLocation>
        <location evidence="1">Nucleus</location>
    </subcellularLocation>
</comment>
<dbReference type="OrthoDB" id="829at2759"/>
<dbReference type="FunCoup" id="A0A4Q1BW51">
    <property type="interactions" value="787"/>
</dbReference>
<evidence type="ECO:0000313" key="9">
    <source>
        <dbReference type="Proteomes" id="UP000289152"/>
    </source>
</evidence>
<dbReference type="AlphaFoldDB" id="A0A4Q1BW51"/>
<evidence type="ECO:0000256" key="5">
    <source>
        <dbReference type="ARBA" id="ARBA00022884"/>
    </source>
</evidence>